<name>A0AA92L5X3_9FIRM</name>
<evidence type="ECO:0008006" key="4">
    <source>
        <dbReference type="Google" id="ProtNLM"/>
    </source>
</evidence>
<proteinExistence type="predicted"/>
<dbReference type="Gene3D" id="3.40.190.10">
    <property type="entry name" value="Periplasmic binding protein-like II"/>
    <property type="match status" value="1"/>
</dbReference>
<evidence type="ECO:0000313" key="3">
    <source>
        <dbReference type="Proteomes" id="UP000596035"/>
    </source>
</evidence>
<evidence type="ECO:0000313" key="2">
    <source>
        <dbReference type="EMBL" id="QQR29551.1"/>
    </source>
</evidence>
<dbReference type="RefSeq" id="WP_066534353.1">
    <property type="nucleotide sequence ID" value="NZ_CP021422.1"/>
</dbReference>
<accession>A0AA92L5X3</accession>
<dbReference type="AlphaFoldDB" id="A0AA92L5X3"/>
<feature type="region of interest" description="Disordered" evidence="1">
    <location>
        <begin position="35"/>
        <end position="73"/>
    </location>
</feature>
<dbReference type="PROSITE" id="PS51257">
    <property type="entry name" value="PROKAR_LIPOPROTEIN"/>
    <property type="match status" value="1"/>
</dbReference>
<evidence type="ECO:0000256" key="1">
    <source>
        <dbReference type="SAM" id="MobiDB-lite"/>
    </source>
</evidence>
<reference evidence="2 3" key="1">
    <citation type="submission" date="2020-11" db="EMBL/GenBank/DDBJ databases">
        <title>Closed and high quality bacterial genomes of the OMM12 community.</title>
        <authorList>
            <person name="Marbouty M."/>
            <person name="Lamy-Besnier Q."/>
            <person name="Debarbieux L."/>
            <person name="Koszul R."/>
        </authorList>
    </citation>
    <scope>NUCLEOTIDE SEQUENCE [LARGE SCALE GENOMIC DNA]</scope>
    <source>
        <strain evidence="2 3">KB18</strain>
    </source>
</reference>
<dbReference type="SUPFAM" id="SSF53850">
    <property type="entry name" value="Periplasmic binding protein-like II"/>
    <property type="match status" value="1"/>
</dbReference>
<protein>
    <recommendedName>
        <fullName evidence="4">Extracellular solute-binding protein</fullName>
    </recommendedName>
</protein>
<dbReference type="EMBL" id="CP065321">
    <property type="protein sequence ID" value="QQR29551.1"/>
    <property type="molecule type" value="Genomic_DNA"/>
</dbReference>
<gene>
    <name evidence="2" type="ORF">I5Q82_16165</name>
</gene>
<organism evidence="2 3">
    <name type="scientific">Acutalibacter muris</name>
    <dbReference type="NCBI Taxonomy" id="1796620"/>
    <lineage>
        <taxon>Bacteria</taxon>
        <taxon>Bacillati</taxon>
        <taxon>Bacillota</taxon>
        <taxon>Clostridia</taxon>
        <taxon>Eubacteriales</taxon>
        <taxon>Acutalibacteraceae</taxon>
        <taxon>Acutalibacter</taxon>
    </lineage>
</organism>
<sequence length="470" mass="52783">MTRTRIISIISILSLLLLTLSGCLETSDQVYSQAMQRSSKSTPEESSEPEIDFDAPNYIGPSKDQIKEPEPLADDDLSGELVIKSCYLEYKLPYLAKEFMALHPNVTITFDIGIPTAENDLLTRAEREVRRESFYTQMRVELASGEGDYLLYRMDERFHIPQLSRSGLIEDLWPYFENDPDLDSSEYFQPVLDAFSCDGKLPVIPVSFMFDAAYLNRGVLSEIDVEADAINTVSVTQLLDWYEKAAESNSDLNLFFTSPDKKTLFPIERPNYIDLDRGTSSFESPEFISFLERTQAINDQDPDLDYETEQGVMDSGLFNEQIRFQSTGSVLDSAFGLGPELNEKFRNVAVKSRPAFAAIESVTSYTLLLMDSSMEYAAGPYPLISSNGTLGLTSLDSFAIPSSCTSKGLAWEFIKYCISPRSEELVTFSHLGSPGLYTSDIPLSKTNFQNNLKYYAQNDDGNNIVVYNLD</sequence>
<dbReference type="Proteomes" id="UP000596035">
    <property type="component" value="Chromosome"/>
</dbReference>